<accession>A0A2N5D5T6</accession>
<dbReference type="Gene3D" id="3.40.50.1820">
    <property type="entry name" value="alpha/beta hydrolase"/>
    <property type="match status" value="1"/>
</dbReference>
<dbReference type="GO" id="GO:0016787">
    <property type="term" value="F:hydrolase activity"/>
    <property type="evidence" value="ECO:0007669"/>
    <property type="project" value="InterPro"/>
</dbReference>
<dbReference type="OrthoDB" id="9782215at2"/>
<dbReference type="Proteomes" id="UP000281192">
    <property type="component" value="Chromosome"/>
</dbReference>
<dbReference type="EMBL" id="CP026100">
    <property type="protein sequence ID" value="AYV46029.1"/>
    <property type="molecule type" value="Genomic_DNA"/>
</dbReference>
<evidence type="ECO:0000313" key="3">
    <source>
        <dbReference type="EMBL" id="PLR21428.1"/>
    </source>
</evidence>
<dbReference type="InterPro" id="IPR029058">
    <property type="entry name" value="AB_hydrolase_fold"/>
</dbReference>
<evidence type="ECO:0000313" key="4">
    <source>
        <dbReference type="Proteomes" id="UP000234483"/>
    </source>
</evidence>
<keyword evidence="5" id="KW-1185">Reference proteome</keyword>
<name>A0A2N5D5T6_9CAUL</name>
<feature type="domain" description="Dienelactone hydrolase" evidence="1">
    <location>
        <begin position="35"/>
        <end position="180"/>
    </location>
</feature>
<reference evidence="2 5" key="2">
    <citation type="submission" date="2018-01" db="EMBL/GenBank/DDBJ databases">
        <title>Complete genome sequence of Caulobacter flavus RHGG3.</title>
        <authorList>
            <person name="Yang E."/>
        </authorList>
    </citation>
    <scope>NUCLEOTIDE SEQUENCE [LARGE SCALE GENOMIC DNA]</scope>
    <source>
        <strain evidence="2 5">RHGG3</strain>
    </source>
</reference>
<reference evidence="3 4" key="1">
    <citation type="submission" date="2017-12" db="EMBL/GenBank/DDBJ databases">
        <title>The genome sequence of Caulobacter flavus CGMCC1 15093.</title>
        <authorList>
            <person name="Gao J."/>
            <person name="Mao X."/>
            <person name="Sun J."/>
        </authorList>
    </citation>
    <scope>NUCLEOTIDE SEQUENCE [LARGE SCALE GENOMIC DNA]</scope>
    <source>
        <strain evidence="3 4">CGMCC1 15093</strain>
    </source>
</reference>
<evidence type="ECO:0000313" key="5">
    <source>
        <dbReference type="Proteomes" id="UP000281192"/>
    </source>
</evidence>
<evidence type="ECO:0000313" key="2">
    <source>
        <dbReference type="EMBL" id="AYV46029.1"/>
    </source>
</evidence>
<dbReference type="SUPFAM" id="SSF53474">
    <property type="entry name" value="alpha/beta-Hydrolases"/>
    <property type="match status" value="1"/>
</dbReference>
<dbReference type="EMBL" id="PJRQ01000002">
    <property type="protein sequence ID" value="PLR21428.1"/>
    <property type="molecule type" value="Genomic_DNA"/>
</dbReference>
<dbReference type="InterPro" id="IPR002925">
    <property type="entry name" value="Dienelactn_hydro"/>
</dbReference>
<dbReference type="KEGG" id="cfh:C1707_07060"/>
<sequence length="298" mass="31504">MNLPTDDMNGFVRAPTGWPDKAPDVWISQTGGAPVILVHELPSITPEVMHLARALVTAGFRVHLPDFFGEPGRRPSQSQQAANFAAACIRTDILAALPFETTRGAVGWLRRLADQVGGVDRPVGIIGLCLTGGFAIAAATQDSVGAAVACEPSLPLLSGDKIDLSKADQAKVSARMEAGELGAMIFRFEGDKASPCTRLKRFGAVMPVGLGSRCLPDDAADLNSPSQLKHHSVMTSHLVEGPGSLTVHARDEMIAFLRWRIEGGPPPTFDSGLRDCLKQGCKRKPGSGPSAAPARVFP</sequence>
<dbReference type="AlphaFoldDB" id="A0A2N5D5T6"/>
<dbReference type="RefSeq" id="WP_101711039.1">
    <property type="nucleotide sequence ID" value="NZ_CP026100.1"/>
</dbReference>
<protein>
    <recommendedName>
        <fullName evidence="1">Dienelactone hydrolase domain-containing protein</fullName>
    </recommendedName>
</protein>
<dbReference type="Proteomes" id="UP000234483">
    <property type="component" value="Unassembled WGS sequence"/>
</dbReference>
<gene>
    <name evidence="2" type="ORF">C1707_07060</name>
    <name evidence="3" type="ORF">CFHF_00285</name>
</gene>
<organism evidence="3 4">
    <name type="scientific">Caulobacter flavus</name>
    <dbReference type="NCBI Taxonomy" id="1679497"/>
    <lineage>
        <taxon>Bacteria</taxon>
        <taxon>Pseudomonadati</taxon>
        <taxon>Pseudomonadota</taxon>
        <taxon>Alphaproteobacteria</taxon>
        <taxon>Caulobacterales</taxon>
        <taxon>Caulobacteraceae</taxon>
        <taxon>Caulobacter</taxon>
    </lineage>
</organism>
<dbReference type="Pfam" id="PF01738">
    <property type="entry name" value="DLH"/>
    <property type="match status" value="1"/>
</dbReference>
<proteinExistence type="predicted"/>
<evidence type="ECO:0000259" key="1">
    <source>
        <dbReference type="Pfam" id="PF01738"/>
    </source>
</evidence>